<evidence type="ECO:0000256" key="1">
    <source>
        <dbReference type="ARBA" id="ARBA00001933"/>
    </source>
</evidence>
<dbReference type="PANTHER" id="PTHR43727">
    <property type="entry name" value="DIAMINOPIMELATE DECARBOXYLASE"/>
    <property type="match status" value="1"/>
</dbReference>
<dbReference type="InterPro" id="IPR009006">
    <property type="entry name" value="Ala_racemase/Decarboxylase_C"/>
</dbReference>
<dbReference type="CDD" id="cd06828">
    <property type="entry name" value="PLPDE_III_DapDC"/>
    <property type="match status" value="1"/>
</dbReference>
<proteinExistence type="inferred from homology"/>
<reference evidence="9" key="2">
    <citation type="journal article" date="2021" name="PeerJ">
        <title>Extensive microbial diversity within the chicken gut microbiome revealed by metagenomics and culture.</title>
        <authorList>
            <person name="Gilroy R."/>
            <person name="Ravi A."/>
            <person name="Getino M."/>
            <person name="Pursley I."/>
            <person name="Horton D.L."/>
            <person name="Alikhan N.F."/>
            <person name="Baker D."/>
            <person name="Gharbi K."/>
            <person name="Hall N."/>
            <person name="Watson M."/>
            <person name="Adriaenssens E.M."/>
            <person name="Foster-Nyarko E."/>
            <person name="Jarju S."/>
            <person name="Secka A."/>
            <person name="Antonio M."/>
            <person name="Oren A."/>
            <person name="Chaudhuri R.R."/>
            <person name="La Ragione R."/>
            <person name="Hildebrand F."/>
            <person name="Pallen M.J."/>
        </authorList>
    </citation>
    <scope>NUCLEOTIDE SEQUENCE</scope>
    <source>
        <strain evidence="9">6086</strain>
    </source>
</reference>
<dbReference type="FunFam" id="3.20.20.10:FF:000003">
    <property type="entry name" value="Diaminopimelate decarboxylase"/>
    <property type="match status" value="1"/>
</dbReference>
<dbReference type="Gene3D" id="3.20.20.10">
    <property type="entry name" value="Alanine racemase"/>
    <property type="match status" value="1"/>
</dbReference>
<dbReference type="Gene3D" id="2.40.37.10">
    <property type="entry name" value="Lyase, Ornithine Decarboxylase, Chain A, domain 1"/>
    <property type="match status" value="1"/>
</dbReference>
<comment type="similarity">
    <text evidence="6">Belongs to the Orn/Lys/Arg decarboxylase class-II family.</text>
</comment>
<accession>A0A9D1FR77</accession>
<dbReference type="InterPro" id="IPR029066">
    <property type="entry name" value="PLP-binding_barrel"/>
</dbReference>
<dbReference type="InterPro" id="IPR022643">
    <property type="entry name" value="De-COase2_C"/>
</dbReference>
<feature type="modified residue" description="N6-(pyridoxal phosphate)lysine" evidence="5">
    <location>
        <position position="55"/>
    </location>
</feature>
<evidence type="ECO:0000256" key="5">
    <source>
        <dbReference type="PIRSR" id="PIRSR600183-50"/>
    </source>
</evidence>
<organism evidence="9 10">
    <name type="scientific">Candidatus Caccousia stercoris</name>
    <dbReference type="NCBI Taxonomy" id="2840723"/>
    <lineage>
        <taxon>Bacteria</taxon>
        <taxon>Bacillati</taxon>
        <taxon>Bacillota</taxon>
        <taxon>Clostridia</taxon>
        <taxon>Eubacteriales</taxon>
        <taxon>Oscillospiraceae</taxon>
        <taxon>Oscillospiraceae incertae sedis</taxon>
        <taxon>Candidatus Caccousia</taxon>
    </lineage>
</organism>
<evidence type="ECO:0000256" key="3">
    <source>
        <dbReference type="ARBA" id="ARBA00022898"/>
    </source>
</evidence>
<comment type="cofactor">
    <cofactor evidence="1 5">
        <name>pyridoxal 5'-phosphate</name>
        <dbReference type="ChEBI" id="CHEBI:597326"/>
    </cofactor>
</comment>
<evidence type="ECO:0000256" key="2">
    <source>
        <dbReference type="ARBA" id="ARBA00022793"/>
    </source>
</evidence>
<dbReference type="AlphaFoldDB" id="A0A9D1FR77"/>
<evidence type="ECO:0000313" key="10">
    <source>
        <dbReference type="Proteomes" id="UP000824141"/>
    </source>
</evidence>
<evidence type="ECO:0000256" key="4">
    <source>
        <dbReference type="ARBA" id="ARBA00023239"/>
    </source>
</evidence>
<dbReference type="EMBL" id="DVJM01000010">
    <property type="protein sequence ID" value="HIS77845.1"/>
    <property type="molecule type" value="Genomic_DNA"/>
</dbReference>
<dbReference type="Proteomes" id="UP000824141">
    <property type="component" value="Unassembled WGS sequence"/>
</dbReference>
<dbReference type="InterPro" id="IPR002986">
    <property type="entry name" value="DAP_deCOOHase_LysA"/>
</dbReference>
<dbReference type="Pfam" id="PF02784">
    <property type="entry name" value="Orn_Arg_deC_N"/>
    <property type="match status" value="1"/>
</dbReference>
<sequence length="420" mass="46741">MEKKLFVNKEQLEGIVKEFPTPFHLYDEKGIRERARALKQAFAWNPGFREYFAVKATPNPFILKILQEEGCGVDCSSLTELMMAEACGFSGTDIMFSSNDTPAEDFQMARKLDATINLDDITHIDFLKKVSSIPKLISCRLNPGGYFSIANSIMDNPGDAKYGLTKEQMIDAYRRLLELGAEEFGIHAFLASNTTTNEYYPTLARILFEFAVELHEKTGAKIAFVNLSGGVGVPYRPDQEPVDIAAVGEGVRKAYEEILIPAGMGDVAIFTELGRYMLAPNGCLVTTAIHEKHIYKEYIGLDACAANLMRPAMYGAYHHITVMGKENAPCDHKYDVTGGLCENNDKFAIDRMLPKIDIGDLVVLHDTGAHGFAMGYNYNGKLRSAEVLLCEDGTAKLIRRAETPKDYFATFDFTGLFDKY</sequence>
<feature type="domain" description="Orn/DAP/Arg decarboxylase 2 C-terminal" evidence="7">
    <location>
        <begin position="280"/>
        <end position="368"/>
    </location>
</feature>
<evidence type="ECO:0000256" key="6">
    <source>
        <dbReference type="RuleBase" id="RU003737"/>
    </source>
</evidence>
<keyword evidence="3 5" id="KW-0663">Pyridoxal phosphate</keyword>
<name>A0A9D1FR77_9FIRM</name>
<comment type="caution">
    <text evidence="9">The sequence shown here is derived from an EMBL/GenBank/DDBJ whole genome shotgun (WGS) entry which is preliminary data.</text>
</comment>
<keyword evidence="2" id="KW-0210">Decarboxylase</keyword>
<protein>
    <submittedName>
        <fullName evidence="9">Diaminopimelate decarboxylase</fullName>
    </submittedName>
</protein>
<gene>
    <name evidence="9" type="ORF">IAD03_00600</name>
</gene>
<dbReference type="PRINTS" id="PR01179">
    <property type="entry name" value="ODADCRBXLASE"/>
</dbReference>
<dbReference type="Pfam" id="PF00278">
    <property type="entry name" value="Orn_DAP_Arg_deC"/>
    <property type="match status" value="1"/>
</dbReference>
<dbReference type="SUPFAM" id="SSF50621">
    <property type="entry name" value="Alanine racemase C-terminal domain-like"/>
    <property type="match status" value="1"/>
</dbReference>
<evidence type="ECO:0000313" key="9">
    <source>
        <dbReference type="EMBL" id="HIS77845.1"/>
    </source>
</evidence>
<reference evidence="9" key="1">
    <citation type="submission" date="2020-10" db="EMBL/GenBank/DDBJ databases">
        <authorList>
            <person name="Gilroy R."/>
        </authorList>
    </citation>
    <scope>NUCLEOTIDE SEQUENCE</scope>
    <source>
        <strain evidence="9">6086</strain>
    </source>
</reference>
<feature type="domain" description="Orn/DAP/Arg decarboxylase 2 N-terminal" evidence="8">
    <location>
        <begin position="31"/>
        <end position="278"/>
    </location>
</feature>
<evidence type="ECO:0000259" key="8">
    <source>
        <dbReference type="Pfam" id="PF02784"/>
    </source>
</evidence>
<evidence type="ECO:0000259" key="7">
    <source>
        <dbReference type="Pfam" id="PF00278"/>
    </source>
</evidence>
<dbReference type="InterPro" id="IPR000183">
    <property type="entry name" value="Orn/DAP/Arg_de-COase"/>
</dbReference>
<keyword evidence="4" id="KW-0456">Lyase</keyword>
<dbReference type="GO" id="GO:0009089">
    <property type="term" value="P:lysine biosynthetic process via diaminopimelate"/>
    <property type="evidence" value="ECO:0007669"/>
    <property type="project" value="InterPro"/>
</dbReference>
<dbReference type="InterPro" id="IPR022644">
    <property type="entry name" value="De-COase2_N"/>
</dbReference>
<dbReference type="GO" id="GO:0008836">
    <property type="term" value="F:diaminopimelate decarboxylase activity"/>
    <property type="evidence" value="ECO:0007669"/>
    <property type="project" value="InterPro"/>
</dbReference>
<dbReference type="SUPFAM" id="SSF51419">
    <property type="entry name" value="PLP-binding barrel"/>
    <property type="match status" value="1"/>
</dbReference>
<dbReference type="PRINTS" id="PR01181">
    <property type="entry name" value="DAPDCRBXLASE"/>
</dbReference>
<dbReference type="PANTHER" id="PTHR43727:SF2">
    <property type="entry name" value="GROUP IV DECARBOXYLASE"/>
    <property type="match status" value="1"/>
</dbReference>
<feature type="active site" description="Proton donor" evidence="5">
    <location>
        <position position="341"/>
    </location>
</feature>